<organism evidence="1 2">
    <name type="scientific">Cetraspora pellucida</name>
    <dbReference type="NCBI Taxonomy" id="1433469"/>
    <lineage>
        <taxon>Eukaryota</taxon>
        <taxon>Fungi</taxon>
        <taxon>Fungi incertae sedis</taxon>
        <taxon>Mucoromycota</taxon>
        <taxon>Glomeromycotina</taxon>
        <taxon>Glomeromycetes</taxon>
        <taxon>Diversisporales</taxon>
        <taxon>Gigasporaceae</taxon>
        <taxon>Cetraspora</taxon>
    </lineage>
</organism>
<evidence type="ECO:0000313" key="1">
    <source>
        <dbReference type="EMBL" id="CAG8656212.1"/>
    </source>
</evidence>
<dbReference type="Proteomes" id="UP000789366">
    <property type="component" value="Unassembled WGS sequence"/>
</dbReference>
<accession>A0ACA9NM58</accession>
<comment type="caution">
    <text evidence="1">The sequence shown here is derived from an EMBL/GenBank/DDBJ whole genome shotgun (WGS) entry which is preliminary data.</text>
</comment>
<sequence length="215" mass="24711">DVGNTTPTPFIEEVEHVLSMRSSVRRINRSLSIISRRSQRHSLYPTLPHDNTNINNPGMRNSEQNISATNEAQNNNQSQDNSNYEVAVSSSNLTPDLLNLSLSRNEIVVNQYNFIENPGSRPNEIKIFHLDEEGKSYELLELVELNKPKTFKIYKQREQYFKIGNDETYLEEIKNNQGPLQKTVQLQYTIKLEYEFIPDQGNGKGDDAGYADMKK</sequence>
<keyword evidence="2" id="KW-1185">Reference proteome</keyword>
<reference evidence="1" key="1">
    <citation type="submission" date="2021-06" db="EMBL/GenBank/DDBJ databases">
        <authorList>
            <person name="Kallberg Y."/>
            <person name="Tangrot J."/>
            <person name="Rosling A."/>
        </authorList>
    </citation>
    <scope>NUCLEOTIDE SEQUENCE</scope>
    <source>
        <strain evidence="1">28 12/20/2015</strain>
    </source>
</reference>
<gene>
    <name evidence="1" type="ORF">SPELUC_LOCUS9096</name>
</gene>
<dbReference type="EMBL" id="CAJVPW010014754">
    <property type="protein sequence ID" value="CAG8656212.1"/>
    <property type="molecule type" value="Genomic_DNA"/>
</dbReference>
<name>A0ACA9NM58_9GLOM</name>
<evidence type="ECO:0000313" key="2">
    <source>
        <dbReference type="Proteomes" id="UP000789366"/>
    </source>
</evidence>
<feature type="non-terminal residue" evidence="1">
    <location>
        <position position="1"/>
    </location>
</feature>
<proteinExistence type="predicted"/>
<protein>
    <submittedName>
        <fullName evidence="1">1308_t:CDS:1</fullName>
    </submittedName>
</protein>